<feature type="domain" description="Maltose/galactoside acetyltransferase" evidence="3">
    <location>
        <begin position="7"/>
        <end position="61"/>
    </location>
</feature>
<dbReference type="GO" id="GO:0008374">
    <property type="term" value="F:O-acyltransferase activity"/>
    <property type="evidence" value="ECO:0007669"/>
    <property type="project" value="TreeGrafter"/>
</dbReference>
<evidence type="ECO:0000313" key="4">
    <source>
        <dbReference type="EMBL" id="PSR25631.1"/>
    </source>
</evidence>
<dbReference type="Proteomes" id="UP000242699">
    <property type="component" value="Unassembled WGS sequence"/>
</dbReference>
<dbReference type="Pfam" id="PF12464">
    <property type="entry name" value="Mac"/>
    <property type="match status" value="1"/>
</dbReference>
<evidence type="ECO:0000313" key="5">
    <source>
        <dbReference type="Proteomes" id="UP000242699"/>
    </source>
</evidence>
<accession>A0A2T2WTR5</accession>
<dbReference type="PANTHER" id="PTHR23416">
    <property type="entry name" value="SIALIC ACID SYNTHASE-RELATED"/>
    <property type="match status" value="1"/>
</dbReference>
<dbReference type="SUPFAM" id="SSF51161">
    <property type="entry name" value="Trimeric LpxA-like enzymes"/>
    <property type="match status" value="1"/>
</dbReference>
<dbReference type="EMBL" id="PXYT01000052">
    <property type="protein sequence ID" value="PSR25631.1"/>
    <property type="molecule type" value="Genomic_DNA"/>
</dbReference>
<dbReference type="FunFam" id="2.160.10.10:FF:000008">
    <property type="entry name" value="Maltose O-acetyltransferase"/>
    <property type="match status" value="1"/>
</dbReference>
<dbReference type="InterPro" id="IPR001451">
    <property type="entry name" value="Hexapep"/>
</dbReference>
<evidence type="ECO:0000256" key="2">
    <source>
        <dbReference type="ARBA" id="ARBA00022679"/>
    </source>
</evidence>
<evidence type="ECO:0000259" key="3">
    <source>
        <dbReference type="SMART" id="SM01266"/>
    </source>
</evidence>
<dbReference type="Pfam" id="PF14602">
    <property type="entry name" value="Hexapep_2"/>
    <property type="match status" value="1"/>
</dbReference>
<dbReference type="GO" id="GO:0005829">
    <property type="term" value="C:cytosol"/>
    <property type="evidence" value="ECO:0007669"/>
    <property type="project" value="TreeGrafter"/>
</dbReference>
<dbReference type="Pfam" id="PF00132">
    <property type="entry name" value="Hexapep"/>
    <property type="match status" value="1"/>
</dbReference>
<dbReference type="SMART" id="SM01266">
    <property type="entry name" value="Mac"/>
    <property type="match status" value="1"/>
</dbReference>
<dbReference type="InterPro" id="IPR011004">
    <property type="entry name" value="Trimer_LpxA-like_sf"/>
</dbReference>
<keyword evidence="2 4" id="KW-0808">Transferase</keyword>
<name>A0A2T2WTR5_9FIRM</name>
<dbReference type="AlphaFoldDB" id="A0A2T2WTR5"/>
<proteinExistence type="inferred from homology"/>
<dbReference type="PANTHER" id="PTHR23416:SF23">
    <property type="entry name" value="ACETYLTRANSFERASE C18B11.09C-RELATED"/>
    <property type="match status" value="1"/>
</dbReference>
<protein>
    <submittedName>
        <fullName evidence="4">Acetyltransferase</fullName>
    </submittedName>
</protein>
<comment type="similarity">
    <text evidence="1">Belongs to the transferase hexapeptide repeat family.</text>
</comment>
<gene>
    <name evidence="4" type="ORF">C7B43_16440</name>
</gene>
<dbReference type="GO" id="GO:0016407">
    <property type="term" value="F:acetyltransferase activity"/>
    <property type="evidence" value="ECO:0007669"/>
    <property type="project" value="InterPro"/>
</dbReference>
<comment type="caution">
    <text evidence="4">The sequence shown here is derived from an EMBL/GenBank/DDBJ whole genome shotgun (WGS) entry which is preliminary data.</text>
</comment>
<dbReference type="InterPro" id="IPR051159">
    <property type="entry name" value="Hexapeptide_acetyltransf"/>
</dbReference>
<organism evidence="4 5">
    <name type="scientific">Sulfobacillus benefaciens</name>
    <dbReference type="NCBI Taxonomy" id="453960"/>
    <lineage>
        <taxon>Bacteria</taxon>
        <taxon>Bacillati</taxon>
        <taxon>Bacillota</taxon>
        <taxon>Clostridia</taxon>
        <taxon>Eubacteriales</taxon>
        <taxon>Clostridiales Family XVII. Incertae Sedis</taxon>
        <taxon>Sulfobacillus</taxon>
    </lineage>
</organism>
<dbReference type="Gene3D" id="2.160.10.10">
    <property type="entry name" value="Hexapeptide repeat proteins"/>
    <property type="match status" value="1"/>
</dbReference>
<evidence type="ECO:0000256" key="1">
    <source>
        <dbReference type="ARBA" id="ARBA00007274"/>
    </source>
</evidence>
<dbReference type="CDD" id="cd03357">
    <property type="entry name" value="LbH_MAT_GAT"/>
    <property type="match status" value="1"/>
</dbReference>
<reference evidence="4 5" key="1">
    <citation type="journal article" date="2014" name="BMC Genomics">
        <title>Comparison of environmental and isolate Sulfobacillus genomes reveals diverse carbon, sulfur, nitrogen, and hydrogen metabolisms.</title>
        <authorList>
            <person name="Justice N.B."/>
            <person name="Norman A."/>
            <person name="Brown C.T."/>
            <person name="Singh A."/>
            <person name="Thomas B.C."/>
            <person name="Banfield J.F."/>
        </authorList>
    </citation>
    <scope>NUCLEOTIDE SEQUENCE [LARGE SCALE GENOMIC DNA]</scope>
    <source>
        <strain evidence="4">AMDSBA1</strain>
    </source>
</reference>
<sequence length="192" mass="21104">MPPNSERERMLAGEYYHATDPQLVQERESARRLTWLFNQTMATEYAQRQDLLSELFGSMGRNVIIEPPFRCDYGYNIHVGNNVFANFDCVILDVCAVSIGDHCLIGPGVHIYTATHPLDPSHRALGLEYGKPVVIGDHVWIGGRAVINPGITIGNNVVIASGSVLTHDAPDNVVVAGNPARIIKSLESLEQK</sequence>
<dbReference type="InterPro" id="IPR024688">
    <property type="entry name" value="Mac_dom"/>
</dbReference>